<proteinExistence type="predicted"/>
<dbReference type="STRING" id="333140.AWW68_09155"/>
<dbReference type="EMBL" id="LRPC01000012">
    <property type="protein sequence ID" value="KYG75985.1"/>
    <property type="molecule type" value="Genomic_DNA"/>
</dbReference>
<name>A0A150XB82_9BACT</name>
<keyword evidence="2" id="KW-1185">Reference proteome</keyword>
<dbReference type="AlphaFoldDB" id="A0A150XB82"/>
<reference evidence="1 2" key="1">
    <citation type="submission" date="2016-01" db="EMBL/GenBank/DDBJ databases">
        <title>Genome sequencing of Roseivirga spongicola UST030701-084.</title>
        <authorList>
            <person name="Selvaratnam C."/>
            <person name="Thevarajoo S."/>
            <person name="Goh K.M."/>
            <person name="Ee R."/>
            <person name="Chan K.-G."/>
            <person name="Chong C.S."/>
        </authorList>
    </citation>
    <scope>NUCLEOTIDE SEQUENCE [LARGE SCALE GENOMIC DNA]</scope>
    <source>
        <strain evidence="1 2">UST030701-084</strain>
    </source>
</reference>
<sequence length="87" mass="10414">MLFTSTLSLDVYAKTSFDYTANYELMDVEEDQDAEEEDSKEEFKKDEYFSYLESLDFLSNLIDLQFSERQYVWKLDVQQILLRPPMA</sequence>
<dbReference type="Proteomes" id="UP000075606">
    <property type="component" value="Unassembled WGS sequence"/>
</dbReference>
<protein>
    <submittedName>
        <fullName evidence="1">Uncharacterized protein</fullName>
    </submittedName>
</protein>
<evidence type="ECO:0000313" key="2">
    <source>
        <dbReference type="Proteomes" id="UP000075606"/>
    </source>
</evidence>
<accession>A0A150XB82</accession>
<comment type="caution">
    <text evidence="1">The sequence shown here is derived from an EMBL/GenBank/DDBJ whole genome shotgun (WGS) entry which is preliminary data.</text>
</comment>
<evidence type="ECO:0000313" key="1">
    <source>
        <dbReference type="EMBL" id="KYG75985.1"/>
    </source>
</evidence>
<organism evidence="1 2">
    <name type="scientific">Roseivirga spongicola</name>
    <dbReference type="NCBI Taxonomy" id="333140"/>
    <lineage>
        <taxon>Bacteria</taxon>
        <taxon>Pseudomonadati</taxon>
        <taxon>Bacteroidota</taxon>
        <taxon>Cytophagia</taxon>
        <taxon>Cytophagales</taxon>
        <taxon>Roseivirgaceae</taxon>
        <taxon>Roseivirga</taxon>
    </lineage>
</organism>
<gene>
    <name evidence="1" type="ORF">AWW68_09155</name>
</gene>